<sequence>MISKDFKIDFVEKRIYHNPKGSKKIYTVNELYSFLQDAFDEPDNMDDDIPILAKSKTEFLLINGWVMGEDVIPYLTQGEISIMTKMPAKKTLTPGR</sequence>
<comment type="caution">
    <text evidence="1">The sequence shown here is derived from an EMBL/GenBank/DDBJ whole genome shotgun (WGS) entry which is preliminary data.</text>
</comment>
<organism evidence="1 2">
    <name type="scientific">Candidatus Gottesmanbacteria bacterium RIFCSPLOWO2_01_FULL_39_12b</name>
    <dbReference type="NCBI Taxonomy" id="1798388"/>
    <lineage>
        <taxon>Bacteria</taxon>
        <taxon>Candidatus Gottesmaniibacteriota</taxon>
    </lineage>
</organism>
<evidence type="ECO:0000313" key="2">
    <source>
        <dbReference type="Proteomes" id="UP000176609"/>
    </source>
</evidence>
<gene>
    <name evidence="1" type="ORF">A2960_03915</name>
</gene>
<proteinExistence type="predicted"/>
<dbReference type="Proteomes" id="UP000176609">
    <property type="component" value="Unassembled WGS sequence"/>
</dbReference>
<evidence type="ECO:0000313" key="1">
    <source>
        <dbReference type="EMBL" id="OGG26112.1"/>
    </source>
</evidence>
<protein>
    <submittedName>
        <fullName evidence="1">Uncharacterized protein</fullName>
    </submittedName>
</protein>
<dbReference type="AlphaFoldDB" id="A0A1F6ANM4"/>
<name>A0A1F6ANM4_9BACT</name>
<accession>A0A1F6ANM4</accession>
<dbReference type="EMBL" id="MFJR01000013">
    <property type="protein sequence ID" value="OGG26112.1"/>
    <property type="molecule type" value="Genomic_DNA"/>
</dbReference>
<reference evidence="1 2" key="1">
    <citation type="journal article" date="2016" name="Nat. Commun.">
        <title>Thousands of microbial genomes shed light on interconnected biogeochemical processes in an aquifer system.</title>
        <authorList>
            <person name="Anantharaman K."/>
            <person name="Brown C.T."/>
            <person name="Hug L.A."/>
            <person name="Sharon I."/>
            <person name="Castelle C.J."/>
            <person name="Probst A.J."/>
            <person name="Thomas B.C."/>
            <person name="Singh A."/>
            <person name="Wilkins M.J."/>
            <person name="Karaoz U."/>
            <person name="Brodie E.L."/>
            <person name="Williams K.H."/>
            <person name="Hubbard S.S."/>
            <person name="Banfield J.F."/>
        </authorList>
    </citation>
    <scope>NUCLEOTIDE SEQUENCE [LARGE SCALE GENOMIC DNA]</scope>
</reference>